<dbReference type="Gene3D" id="3.30.2130.10">
    <property type="entry name" value="VC0802-like"/>
    <property type="match status" value="1"/>
</dbReference>
<evidence type="ECO:0008006" key="3">
    <source>
        <dbReference type="Google" id="ProtNLM"/>
    </source>
</evidence>
<dbReference type="EMBL" id="VBAJ01000221">
    <property type="protein sequence ID" value="TMJ06723.1"/>
    <property type="molecule type" value="Genomic_DNA"/>
</dbReference>
<evidence type="ECO:0000313" key="2">
    <source>
        <dbReference type="Proteomes" id="UP000318661"/>
    </source>
</evidence>
<reference evidence="1 2" key="1">
    <citation type="journal article" date="2019" name="Nat. Microbiol.">
        <title>Mediterranean grassland soil C-N compound turnover is dependent on rainfall and depth, and is mediated by genomically divergent microorganisms.</title>
        <authorList>
            <person name="Diamond S."/>
            <person name="Andeer P.F."/>
            <person name="Li Z."/>
            <person name="Crits-Christoph A."/>
            <person name="Burstein D."/>
            <person name="Anantharaman K."/>
            <person name="Lane K.R."/>
            <person name="Thomas B.C."/>
            <person name="Pan C."/>
            <person name="Northen T.R."/>
            <person name="Banfield J.F."/>
        </authorList>
    </citation>
    <scope>NUCLEOTIDE SEQUENCE [LARGE SCALE GENOMIC DNA]</scope>
    <source>
        <strain evidence="1">NP_2</strain>
    </source>
</reference>
<name>A0A537LFD6_9BACT</name>
<accession>A0A537LFD6</accession>
<protein>
    <recommendedName>
        <fullName evidence="3">ACT domain-containing protein</fullName>
    </recommendedName>
</protein>
<evidence type="ECO:0000313" key="1">
    <source>
        <dbReference type="EMBL" id="TMJ06723.1"/>
    </source>
</evidence>
<dbReference type="Proteomes" id="UP000318661">
    <property type="component" value="Unassembled WGS sequence"/>
</dbReference>
<dbReference type="AlphaFoldDB" id="A0A537LFD6"/>
<organism evidence="1 2">
    <name type="scientific">Candidatus Segetimicrobium genomatis</name>
    <dbReference type="NCBI Taxonomy" id="2569760"/>
    <lineage>
        <taxon>Bacteria</taxon>
        <taxon>Bacillati</taxon>
        <taxon>Candidatus Sysuimicrobiota</taxon>
        <taxon>Candidatus Sysuimicrobiia</taxon>
        <taxon>Candidatus Sysuimicrobiales</taxon>
        <taxon>Candidatus Segetimicrobiaceae</taxon>
        <taxon>Candidatus Segetimicrobium</taxon>
    </lineage>
</organism>
<proteinExistence type="predicted"/>
<sequence>MADKVRRVEYYYVPVPDRPGEGLKVLSALKNAGVLLLAIHAFPTGGGRAQLDLVPEDAKKFRQAAQAAGLTLTGPKWAFLVTVDGRVGGTAEHGKKLADAKINIPAVTALGAGSGRYGMIMWVAPADYEKAAAALGA</sequence>
<gene>
    <name evidence="1" type="ORF">E6G99_08600</name>
</gene>
<comment type="caution">
    <text evidence="1">The sequence shown here is derived from an EMBL/GenBank/DDBJ whole genome shotgun (WGS) entry which is preliminary data.</text>
</comment>